<evidence type="ECO:0000313" key="3">
    <source>
        <dbReference type="Proteomes" id="UP000226031"/>
    </source>
</evidence>
<evidence type="ECO:0000256" key="1">
    <source>
        <dbReference type="SAM" id="MobiDB-lite"/>
    </source>
</evidence>
<protein>
    <submittedName>
        <fullName evidence="2">Uncharacterized protein</fullName>
    </submittedName>
</protein>
<organism evidence="2 3">
    <name type="scientific">[Emmonsia] crescens</name>
    <dbReference type="NCBI Taxonomy" id="73230"/>
    <lineage>
        <taxon>Eukaryota</taxon>
        <taxon>Fungi</taxon>
        <taxon>Dikarya</taxon>
        <taxon>Ascomycota</taxon>
        <taxon>Pezizomycotina</taxon>
        <taxon>Eurotiomycetes</taxon>
        <taxon>Eurotiomycetidae</taxon>
        <taxon>Onygenales</taxon>
        <taxon>Ajellomycetaceae</taxon>
        <taxon>Emergomyces</taxon>
    </lineage>
</organism>
<evidence type="ECO:0000313" key="2">
    <source>
        <dbReference type="EMBL" id="PGH35131.1"/>
    </source>
</evidence>
<keyword evidence="3" id="KW-1185">Reference proteome</keyword>
<dbReference type="PANTHER" id="PTHR40788">
    <property type="entry name" value="CLR5 DOMAIN-CONTAINING PROTEIN-RELATED"/>
    <property type="match status" value="1"/>
</dbReference>
<dbReference type="PANTHER" id="PTHR40788:SF2">
    <property type="entry name" value="CLR5 DOMAIN-CONTAINING PROTEIN"/>
    <property type="match status" value="1"/>
</dbReference>
<comment type="caution">
    <text evidence="2">The sequence shown here is derived from an EMBL/GenBank/DDBJ whole genome shotgun (WGS) entry which is preliminary data.</text>
</comment>
<dbReference type="EMBL" id="PDND01000027">
    <property type="protein sequence ID" value="PGH35131.1"/>
    <property type="molecule type" value="Genomic_DNA"/>
</dbReference>
<accession>A0A2B7ZP25</accession>
<dbReference type="STRING" id="73230.A0A2B7ZP25"/>
<name>A0A2B7ZP25_9EURO</name>
<feature type="region of interest" description="Disordered" evidence="1">
    <location>
        <begin position="657"/>
        <end position="692"/>
    </location>
</feature>
<gene>
    <name evidence="2" type="ORF">GX50_02053</name>
</gene>
<dbReference type="AlphaFoldDB" id="A0A2B7ZP25"/>
<dbReference type="VEuPathDB" id="FungiDB:EMCG_02866"/>
<sequence length="799" mass="90888">MALPSDFYSSPDGFFASLPPGLPRPSDFPSPEKARRQAREFSTSILASWSTLRKVLDRHEAVLRKRWHKKTKEQRKKILVSALPDIPLTHRPDYNALQKGRGIQARNAYLWPYINIEDLVESKTLLLFLNARGRNPPSMFAHADIDAIHLGLVSGTICPAFLNEYTMFLEGETVNTYGRMVSWNDDDEAFDIMYSGIGVQPGEGLLILEIQKGTLEFLLNCCRGILHDMDSVALTDPDIPIQPEPPVIARDPTEWPTMASMAAEAPYRVPANIDFERLLAVFAARRSAAVDHIWALREDPGYFHDALGDCYEHRQEPMLDANKKPHPILGTHMFWARVYGSVINSAYEDLIGFDSLYHQVERLIALREKYSSKISPKAALPREYMKALLVFRESLDILSKGSIADLKMAVPASPPIRSLFIREQHAPGSTIIPLSSKNGVVADYFLWLFQTLWDENKLFLCRLPDLTDEIERLVNSDPKEKAKFSSAVTDMFSDLGLLAGALREVNTYFPWAAGMEQQKANLYPGGEIFEEAKDMLSLVINVSKYFRDKELVNLKLETPFDGKFTYPSDKRRTQQHVETMRKAEQNLNSFWETIDQYYRRNTGKTLLETFRHLLPDDRQLQRTPEWVPPAPAPNPSNDIYQPFSQLSVQDEIQTPARLTADENSKIKTRGTPHPQPDTESTVPHHGAPRHIPDIQPTLRISKRAFKVFSTLFHTPSEADQPGEIPWSDFLHAMVSAGFGPVKLYGSVWQFTPTKLDVSRSIQFHEPHPRNKIPFKVARRFGRRLNRAYGWHAGVFALAE</sequence>
<proteinExistence type="predicted"/>
<dbReference type="Proteomes" id="UP000226031">
    <property type="component" value="Unassembled WGS sequence"/>
</dbReference>
<reference evidence="2 3" key="1">
    <citation type="submission" date="2017-10" db="EMBL/GenBank/DDBJ databases">
        <title>Comparative genomics in systemic dimorphic fungi from Ajellomycetaceae.</title>
        <authorList>
            <person name="Munoz J.F."/>
            <person name="Mcewen J.G."/>
            <person name="Clay O.K."/>
            <person name="Cuomo C.A."/>
        </authorList>
    </citation>
    <scope>NUCLEOTIDE SEQUENCE [LARGE SCALE GENOMIC DNA]</scope>
    <source>
        <strain evidence="2 3">UAMH4076</strain>
    </source>
</reference>